<feature type="transmembrane region" description="Helical" evidence="2">
    <location>
        <begin position="157"/>
        <end position="178"/>
    </location>
</feature>
<dbReference type="GO" id="GO:0016020">
    <property type="term" value="C:membrane"/>
    <property type="evidence" value="ECO:0007669"/>
    <property type="project" value="InterPro"/>
</dbReference>
<reference evidence="3" key="1">
    <citation type="submission" date="2020-08" db="EMBL/GenBank/DDBJ databases">
        <title>Ramlibacter sp. USB13 16S ribosomal RNA gene genome sequencing and assembly.</title>
        <authorList>
            <person name="Kang M."/>
        </authorList>
    </citation>
    <scope>NUCLEOTIDE SEQUENCE</scope>
    <source>
        <strain evidence="3">USB13</strain>
    </source>
</reference>
<gene>
    <name evidence="3" type="ORF">H8N03_12345</name>
</gene>
<dbReference type="GO" id="GO:0005737">
    <property type="term" value="C:cytoplasm"/>
    <property type="evidence" value="ECO:0007669"/>
    <property type="project" value="TreeGrafter"/>
</dbReference>
<organism evidence="3 4">
    <name type="scientific">Ramlibacter cellulosilyticus</name>
    <dbReference type="NCBI Taxonomy" id="2764187"/>
    <lineage>
        <taxon>Bacteria</taxon>
        <taxon>Pseudomonadati</taxon>
        <taxon>Pseudomonadota</taxon>
        <taxon>Betaproteobacteria</taxon>
        <taxon>Burkholderiales</taxon>
        <taxon>Comamonadaceae</taxon>
        <taxon>Ramlibacter</taxon>
    </lineage>
</organism>
<comment type="caution">
    <text evidence="3">The sequence shown here is derived from an EMBL/GenBank/DDBJ whole genome shotgun (WGS) entry which is preliminary data.</text>
</comment>
<feature type="transmembrane region" description="Helical" evidence="2">
    <location>
        <begin position="255"/>
        <end position="277"/>
    </location>
</feature>
<keyword evidence="4" id="KW-1185">Reference proteome</keyword>
<keyword evidence="2" id="KW-0812">Transmembrane</keyword>
<sequence length="716" mass="76896">MAQPLVSGSWYRVEALKPSLVAGLRIVRHRVRDQLWHVLVEPGSGRQLRLNPAAYAFAGRCDGRQTVGEIWQLLLARGGDDAPTQDDVLRLLAQLFRAGMLHFDAAPHLSLLFARRAEDEQQRRRAFVNPLMLRTRLFDPSRLLDRLAPLAEALAHWPVFVLWAVAVVAAALACAAHFPALQAEALRVLATPSSYALAWVAYPLVKSLHELGHALAVRRFGGAVHEVGVSLMFLTPAPYVDASAANAFGSARQRAAVSAAGVVVELALAALAAFAWLAFTPGIARDAALVVLLICSVSTLAFNANPLVRLDGYHLLCDLLQLPNLALRSQAWWASRWRRLLGAEAPLPASALAAGEAKWLAFYAPASWAYRLGLLLALVFWVGQHSWLLGWLVALGLAGWLLAGMVRGFLRTAASAPDAAARRRALQLAAGTLAAAAVLLFVVPAPASVVARGVVWPPEHAQLRPQAGGFVEATLVAGGASVRAGEVVMQLSDPALVAAREKAWGERTGLLAQQYTALLNDPARAGDAQVQIERNTAELERAEQQLAELDLRAHASGRTVWAREADLPGSYAKRGAMLGYVLAPEPAQVRVVLQDEDMLRVRGQVRAIEVRLAGAPFTAHAATLASETPAATQQLPSAALADRHGGPVPVDPADRDALRTQKPVFLLDVVVPDVPAGHVGGRAWVKLQLEPQPVGWQAVRALRQLLLRQFNPTGQA</sequence>
<evidence type="ECO:0000313" key="3">
    <source>
        <dbReference type="EMBL" id="MBC5783737.1"/>
    </source>
</evidence>
<feature type="coiled-coil region" evidence="1">
    <location>
        <begin position="525"/>
        <end position="559"/>
    </location>
</feature>
<keyword evidence="2" id="KW-1133">Transmembrane helix</keyword>
<dbReference type="InterPro" id="IPR008792">
    <property type="entry name" value="PQQD"/>
</dbReference>
<dbReference type="RefSeq" id="WP_187076477.1">
    <property type="nucleotide sequence ID" value="NZ_JACORT010000004.1"/>
</dbReference>
<dbReference type="GO" id="GO:0031293">
    <property type="term" value="P:membrane protein intracellular domain proteolysis"/>
    <property type="evidence" value="ECO:0007669"/>
    <property type="project" value="TreeGrafter"/>
</dbReference>
<dbReference type="EMBL" id="JACORT010000004">
    <property type="protein sequence ID" value="MBC5783737.1"/>
    <property type="molecule type" value="Genomic_DNA"/>
</dbReference>
<keyword evidence="2" id="KW-0472">Membrane</keyword>
<dbReference type="SUPFAM" id="SSF111369">
    <property type="entry name" value="HlyD-like secretion proteins"/>
    <property type="match status" value="1"/>
</dbReference>
<dbReference type="Pfam" id="PF05402">
    <property type="entry name" value="PqqD"/>
    <property type="match status" value="1"/>
</dbReference>
<dbReference type="Gene3D" id="1.10.10.1150">
    <property type="entry name" value="Coenzyme PQQ synthesis protein D (PqqD)"/>
    <property type="match status" value="1"/>
</dbReference>
<feature type="transmembrane region" description="Helical" evidence="2">
    <location>
        <begin position="426"/>
        <end position="445"/>
    </location>
</feature>
<dbReference type="AlphaFoldDB" id="A0A923MQ34"/>
<dbReference type="PANTHER" id="PTHR13325:SF3">
    <property type="entry name" value="MEMBRANE-BOUND TRANSCRIPTION FACTOR SITE-2 PROTEASE"/>
    <property type="match status" value="1"/>
</dbReference>
<dbReference type="InterPro" id="IPR041881">
    <property type="entry name" value="PqqD_sf"/>
</dbReference>
<feature type="transmembrane region" description="Helical" evidence="2">
    <location>
        <begin position="283"/>
        <end position="302"/>
    </location>
</feature>
<name>A0A923MQ34_9BURK</name>
<feature type="transmembrane region" description="Helical" evidence="2">
    <location>
        <begin position="360"/>
        <end position="382"/>
    </location>
</feature>
<evidence type="ECO:0000256" key="2">
    <source>
        <dbReference type="SAM" id="Phobius"/>
    </source>
</evidence>
<dbReference type="PANTHER" id="PTHR13325">
    <property type="entry name" value="PROTEASE M50 MEMBRANE-BOUND TRANSCRIPTION FACTOR SITE 2 PROTEASE"/>
    <property type="match status" value="1"/>
</dbReference>
<dbReference type="InterPro" id="IPR001193">
    <property type="entry name" value="MBTPS2"/>
</dbReference>
<feature type="transmembrane region" description="Helical" evidence="2">
    <location>
        <begin position="388"/>
        <end position="406"/>
    </location>
</feature>
<evidence type="ECO:0000256" key="1">
    <source>
        <dbReference type="SAM" id="Coils"/>
    </source>
</evidence>
<keyword evidence="1" id="KW-0175">Coiled coil</keyword>
<dbReference type="Proteomes" id="UP000608513">
    <property type="component" value="Unassembled WGS sequence"/>
</dbReference>
<protein>
    <submittedName>
        <fullName evidence="3">PqqD family peptide modification chaperone</fullName>
    </submittedName>
</protein>
<accession>A0A923MQ34</accession>
<evidence type="ECO:0000313" key="4">
    <source>
        <dbReference type="Proteomes" id="UP000608513"/>
    </source>
</evidence>
<proteinExistence type="predicted"/>
<dbReference type="GO" id="GO:0004222">
    <property type="term" value="F:metalloendopeptidase activity"/>
    <property type="evidence" value="ECO:0007669"/>
    <property type="project" value="InterPro"/>
</dbReference>